<feature type="transmembrane region" description="Helical" evidence="1">
    <location>
        <begin position="6"/>
        <end position="23"/>
    </location>
</feature>
<gene>
    <name evidence="2" type="ORF">SAMN04488026_105031</name>
</gene>
<sequence>MWWTAWWVWMVAGLALAILEVLAPGWIFLGFAIGSAVTGALLWIGGPFMAFVEGSLPLTLLVFAILSLVSWVVLRKVFGLRGGSVKTFDHDINEN</sequence>
<evidence type="ECO:0000313" key="3">
    <source>
        <dbReference type="Proteomes" id="UP000199382"/>
    </source>
</evidence>
<feature type="transmembrane region" description="Helical" evidence="1">
    <location>
        <begin position="56"/>
        <end position="74"/>
    </location>
</feature>
<dbReference type="OrthoDB" id="7745385at2"/>
<keyword evidence="3" id="KW-1185">Reference proteome</keyword>
<dbReference type="RefSeq" id="WP_093160988.1">
    <property type="nucleotide sequence ID" value="NZ_FNEK01000050.1"/>
</dbReference>
<reference evidence="2 3" key="1">
    <citation type="submission" date="2016-10" db="EMBL/GenBank/DDBJ databases">
        <authorList>
            <person name="de Groot N.N."/>
        </authorList>
    </citation>
    <scope>NUCLEOTIDE SEQUENCE [LARGE SCALE GENOMIC DNA]</scope>
    <source>
        <strain evidence="2 3">DSM 25294</strain>
    </source>
</reference>
<dbReference type="EMBL" id="FNEK01000050">
    <property type="protein sequence ID" value="SDK70778.1"/>
    <property type="molecule type" value="Genomic_DNA"/>
</dbReference>
<accession>A0A1G9E3U8</accession>
<keyword evidence="1" id="KW-0812">Transmembrane</keyword>
<keyword evidence="1" id="KW-1133">Transmembrane helix</keyword>
<feature type="transmembrane region" description="Helical" evidence="1">
    <location>
        <begin position="28"/>
        <end position="50"/>
    </location>
</feature>
<evidence type="ECO:0000313" key="2">
    <source>
        <dbReference type="EMBL" id="SDK70778.1"/>
    </source>
</evidence>
<organism evidence="2 3">
    <name type="scientific">Aliiruegeria lutimaris</name>
    <dbReference type="NCBI Taxonomy" id="571298"/>
    <lineage>
        <taxon>Bacteria</taxon>
        <taxon>Pseudomonadati</taxon>
        <taxon>Pseudomonadota</taxon>
        <taxon>Alphaproteobacteria</taxon>
        <taxon>Rhodobacterales</taxon>
        <taxon>Roseobacteraceae</taxon>
        <taxon>Aliiruegeria</taxon>
    </lineage>
</organism>
<dbReference type="Proteomes" id="UP000199382">
    <property type="component" value="Unassembled WGS sequence"/>
</dbReference>
<evidence type="ECO:0008006" key="4">
    <source>
        <dbReference type="Google" id="ProtNLM"/>
    </source>
</evidence>
<name>A0A1G9E3U8_9RHOB</name>
<evidence type="ECO:0000256" key="1">
    <source>
        <dbReference type="SAM" id="Phobius"/>
    </source>
</evidence>
<dbReference type="STRING" id="571298.SAMN04488026_105031"/>
<proteinExistence type="predicted"/>
<protein>
    <recommendedName>
        <fullName evidence="4">NfeD-like C-terminal, partner-binding</fullName>
    </recommendedName>
</protein>
<keyword evidence="1" id="KW-0472">Membrane</keyword>
<dbReference type="AlphaFoldDB" id="A0A1G9E3U8"/>